<evidence type="ECO:0000259" key="8">
    <source>
        <dbReference type="PROSITE" id="PS50850"/>
    </source>
</evidence>
<protein>
    <submittedName>
        <fullName evidence="9">Solute carrier family 2, facilitated glucose transporter member 11</fullName>
    </submittedName>
</protein>
<feature type="transmembrane region" description="Helical" evidence="7">
    <location>
        <begin position="455"/>
        <end position="475"/>
    </location>
</feature>
<evidence type="ECO:0000256" key="1">
    <source>
        <dbReference type="ARBA" id="ARBA00004141"/>
    </source>
</evidence>
<dbReference type="InterPro" id="IPR005828">
    <property type="entry name" value="MFS_sugar_transport-like"/>
</dbReference>
<evidence type="ECO:0000256" key="2">
    <source>
        <dbReference type="ARBA" id="ARBA00022692"/>
    </source>
</evidence>
<dbReference type="InterPro" id="IPR045263">
    <property type="entry name" value="GLUT"/>
</dbReference>
<dbReference type="EMBL" id="JAOPHQ010003711">
    <property type="protein sequence ID" value="KAK0142070.1"/>
    <property type="molecule type" value="Genomic_DNA"/>
</dbReference>
<evidence type="ECO:0000256" key="7">
    <source>
        <dbReference type="SAM" id="Phobius"/>
    </source>
</evidence>
<dbReference type="GO" id="GO:0046323">
    <property type="term" value="P:D-glucose import"/>
    <property type="evidence" value="ECO:0007669"/>
    <property type="project" value="TreeGrafter"/>
</dbReference>
<organism evidence="9 10">
    <name type="scientific">Merluccius polli</name>
    <name type="common">Benguela hake</name>
    <name type="synonym">Merluccius cadenati</name>
    <dbReference type="NCBI Taxonomy" id="89951"/>
    <lineage>
        <taxon>Eukaryota</taxon>
        <taxon>Metazoa</taxon>
        <taxon>Chordata</taxon>
        <taxon>Craniata</taxon>
        <taxon>Vertebrata</taxon>
        <taxon>Euteleostomi</taxon>
        <taxon>Actinopterygii</taxon>
        <taxon>Neopterygii</taxon>
        <taxon>Teleostei</taxon>
        <taxon>Neoteleostei</taxon>
        <taxon>Acanthomorphata</taxon>
        <taxon>Zeiogadaria</taxon>
        <taxon>Gadariae</taxon>
        <taxon>Gadiformes</taxon>
        <taxon>Gadoidei</taxon>
        <taxon>Merlucciidae</taxon>
        <taxon>Merluccius</taxon>
    </lineage>
</organism>
<dbReference type="FunFam" id="1.20.1250.20:FF:000029">
    <property type="entry name" value="solute carrier family 2, facilitated glucose transporter member 4"/>
    <property type="match status" value="1"/>
</dbReference>
<evidence type="ECO:0000313" key="10">
    <source>
        <dbReference type="Proteomes" id="UP001174136"/>
    </source>
</evidence>
<feature type="region of interest" description="Disordered" evidence="6">
    <location>
        <begin position="1"/>
        <end position="20"/>
    </location>
</feature>
<dbReference type="SUPFAM" id="SSF103473">
    <property type="entry name" value="MFS general substrate transporter"/>
    <property type="match status" value="1"/>
</dbReference>
<dbReference type="CDD" id="cd17432">
    <property type="entry name" value="MFS_GLUT_Class2"/>
    <property type="match status" value="1"/>
</dbReference>
<dbReference type="GO" id="GO:0055056">
    <property type="term" value="F:D-glucose transmembrane transporter activity"/>
    <property type="evidence" value="ECO:0007669"/>
    <property type="project" value="TreeGrafter"/>
</dbReference>
<feature type="transmembrane region" description="Helical" evidence="7">
    <location>
        <begin position="207"/>
        <end position="228"/>
    </location>
</feature>
<keyword evidence="4 7" id="KW-0472">Membrane</keyword>
<dbReference type="PANTHER" id="PTHR23503:SF1">
    <property type="entry name" value="MAJOR FACILITATOR SUPERFAMILY (MFS) PROFILE DOMAIN-CONTAINING PROTEIN"/>
    <property type="match status" value="1"/>
</dbReference>
<dbReference type="GO" id="GO:0005886">
    <property type="term" value="C:plasma membrane"/>
    <property type="evidence" value="ECO:0007669"/>
    <property type="project" value="TreeGrafter"/>
</dbReference>
<dbReference type="Proteomes" id="UP001174136">
    <property type="component" value="Unassembled WGS sequence"/>
</dbReference>
<feature type="transmembrane region" description="Helical" evidence="7">
    <location>
        <begin position="84"/>
        <end position="109"/>
    </location>
</feature>
<dbReference type="PROSITE" id="PS50850">
    <property type="entry name" value="MFS"/>
    <property type="match status" value="1"/>
</dbReference>
<dbReference type="NCBIfam" id="TIGR00879">
    <property type="entry name" value="SP"/>
    <property type="match status" value="1"/>
</dbReference>
<feature type="transmembrane region" description="Helical" evidence="7">
    <location>
        <begin position="177"/>
        <end position="195"/>
    </location>
</feature>
<dbReference type="InterPro" id="IPR003663">
    <property type="entry name" value="Sugar/inositol_transpt"/>
</dbReference>
<evidence type="ECO:0000256" key="6">
    <source>
        <dbReference type="SAM" id="MobiDB-lite"/>
    </source>
</evidence>
<accession>A0AA47NYN7</accession>
<dbReference type="InterPro" id="IPR020846">
    <property type="entry name" value="MFS_dom"/>
</dbReference>
<dbReference type="GO" id="GO:0070837">
    <property type="term" value="P:dehydroascorbic acid transport"/>
    <property type="evidence" value="ECO:0007669"/>
    <property type="project" value="TreeGrafter"/>
</dbReference>
<feature type="transmembrane region" description="Helical" evidence="7">
    <location>
        <begin position="425"/>
        <end position="449"/>
    </location>
</feature>
<sequence>MDNNKAGKEDGEENQPLINGPKEELKLPNQTLVFAVCAACIGGSFQYGYNVSIINAPTQSVQKFINQTWLDRYQTSISEQTLTLLWSTIVSIFTLGGLVGVCVGGTLAVKLGRKGSLLANNVFAIVAALFMGISYPSGMFEFLIVGRFLIGVNAGIGICVQPLYLGEIAPTALRGTTSMGTSVFITGGLLMGQVIGLKELLGEEQYWPILLSTTCIPAILQLLSLPFFPESPRYLLIDRGDKNGCEKALKQLNGSGNFEKEREDMESERILAIGVQAKKPWELFKDRSLRWQLLTIFVINSAQQLNGINAIYFYADYIFRQSGIPADKIPYATVGTGACECITALTCGMLIDRLGRKVLITGGYFLMCVCCVLLTLSLTFQNASPVLPYVSMACIFAFILSFGLGPGGVTNILNTELFTQTTRTAAYIICGTVSWLSFFTIGMVFPFIVTGLQQYSFLVFLIVCCGVGTYIFFVVPETKGKTFMEIHQDFQSKYQKKATTYENTKC</sequence>
<evidence type="ECO:0000256" key="5">
    <source>
        <dbReference type="RuleBase" id="RU003346"/>
    </source>
</evidence>
<dbReference type="PROSITE" id="PS00217">
    <property type="entry name" value="SUGAR_TRANSPORT_2"/>
    <property type="match status" value="1"/>
</dbReference>
<comment type="similarity">
    <text evidence="5">Belongs to the major facilitator superfamily. Sugar transporter (TC 2.A.1.1) family.</text>
</comment>
<reference evidence="9" key="1">
    <citation type="journal article" date="2023" name="Front. Mar. Sci.">
        <title>A new Merluccius polli reference genome to investigate the effects of global change in West African waters.</title>
        <authorList>
            <person name="Mateo J.L."/>
            <person name="Blanco-Fernandez C."/>
            <person name="Garcia-Vazquez E."/>
            <person name="Machado-Schiaffino G."/>
        </authorList>
    </citation>
    <scope>NUCLEOTIDE SEQUENCE</scope>
    <source>
        <strain evidence="9">C29</strain>
        <tissue evidence="9">Fin</tissue>
    </source>
</reference>
<keyword evidence="5" id="KW-0813">Transport</keyword>
<dbReference type="AlphaFoldDB" id="A0AA47NYN7"/>
<keyword evidence="2 7" id="KW-0812">Transmembrane</keyword>
<evidence type="ECO:0000313" key="9">
    <source>
        <dbReference type="EMBL" id="KAK0142070.1"/>
    </source>
</evidence>
<keyword evidence="10" id="KW-1185">Reference proteome</keyword>
<proteinExistence type="inferred from homology"/>
<feature type="transmembrane region" description="Helical" evidence="7">
    <location>
        <begin position="358"/>
        <end position="380"/>
    </location>
</feature>
<dbReference type="Pfam" id="PF00083">
    <property type="entry name" value="Sugar_tr"/>
    <property type="match status" value="1"/>
</dbReference>
<dbReference type="PANTHER" id="PTHR23503">
    <property type="entry name" value="SOLUTE CARRIER FAMILY 2"/>
    <property type="match status" value="1"/>
</dbReference>
<gene>
    <name evidence="9" type="primary">SLC2A11</name>
    <name evidence="9" type="ORF">N1851_020267</name>
</gene>
<name>A0AA47NYN7_MERPO</name>
<dbReference type="PRINTS" id="PR00171">
    <property type="entry name" value="SUGRTRNSPORT"/>
</dbReference>
<dbReference type="Gene3D" id="1.20.1250.20">
    <property type="entry name" value="MFS general substrate transporter like domains"/>
    <property type="match status" value="1"/>
</dbReference>
<dbReference type="InterPro" id="IPR005829">
    <property type="entry name" value="Sugar_transporter_CS"/>
</dbReference>
<keyword evidence="3 7" id="KW-1133">Transmembrane helix</keyword>
<feature type="transmembrane region" description="Helical" evidence="7">
    <location>
        <begin position="31"/>
        <end position="49"/>
    </location>
</feature>
<evidence type="ECO:0000256" key="4">
    <source>
        <dbReference type="ARBA" id="ARBA00023136"/>
    </source>
</evidence>
<dbReference type="InterPro" id="IPR036259">
    <property type="entry name" value="MFS_trans_sf"/>
</dbReference>
<feature type="domain" description="Major facilitator superfamily (MFS) profile" evidence="8">
    <location>
        <begin position="36"/>
        <end position="479"/>
    </location>
</feature>
<keyword evidence="9" id="KW-0762">Sugar transport</keyword>
<feature type="transmembrane region" description="Helical" evidence="7">
    <location>
        <begin position="386"/>
        <end position="413"/>
    </location>
</feature>
<evidence type="ECO:0000256" key="3">
    <source>
        <dbReference type="ARBA" id="ARBA00022989"/>
    </source>
</evidence>
<feature type="transmembrane region" description="Helical" evidence="7">
    <location>
        <begin position="142"/>
        <end position="165"/>
    </location>
</feature>
<comment type="subcellular location">
    <subcellularLocation>
        <location evidence="1">Membrane</location>
        <topology evidence="1">Multi-pass membrane protein</topology>
    </subcellularLocation>
</comment>
<comment type="caution">
    <text evidence="9">The sequence shown here is derived from an EMBL/GenBank/DDBJ whole genome shotgun (WGS) entry which is preliminary data.</text>
</comment>
<feature type="transmembrane region" description="Helical" evidence="7">
    <location>
        <begin position="116"/>
        <end position="136"/>
    </location>
</feature>